<organism evidence="2 3">
    <name type="scientific">Momordica charantia</name>
    <name type="common">Bitter gourd</name>
    <name type="synonym">Balsam pear</name>
    <dbReference type="NCBI Taxonomy" id="3673"/>
    <lineage>
        <taxon>Eukaryota</taxon>
        <taxon>Viridiplantae</taxon>
        <taxon>Streptophyta</taxon>
        <taxon>Embryophyta</taxon>
        <taxon>Tracheophyta</taxon>
        <taxon>Spermatophyta</taxon>
        <taxon>Magnoliopsida</taxon>
        <taxon>eudicotyledons</taxon>
        <taxon>Gunneridae</taxon>
        <taxon>Pentapetalae</taxon>
        <taxon>rosids</taxon>
        <taxon>fabids</taxon>
        <taxon>Cucurbitales</taxon>
        <taxon>Cucurbitaceae</taxon>
        <taxon>Momordiceae</taxon>
        <taxon>Momordica</taxon>
    </lineage>
</organism>
<gene>
    <name evidence="3" type="primary">LOC111016530</name>
</gene>
<keyword evidence="2" id="KW-1185">Reference proteome</keyword>
<name>A0A6J1D316_MOMCH</name>
<dbReference type="RefSeq" id="XP_022147661.1">
    <property type="nucleotide sequence ID" value="XM_022291969.1"/>
</dbReference>
<protein>
    <submittedName>
        <fullName evidence="3">Uncharacterized protein LOC111016530</fullName>
    </submittedName>
</protein>
<feature type="compositionally biased region" description="Acidic residues" evidence="1">
    <location>
        <begin position="103"/>
        <end position="116"/>
    </location>
</feature>
<evidence type="ECO:0000313" key="3">
    <source>
        <dbReference type="RefSeq" id="XP_022147661.1"/>
    </source>
</evidence>
<accession>A0A6J1D316</accession>
<feature type="compositionally biased region" description="Acidic residues" evidence="1">
    <location>
        <begin position="123"/>
        <end position="139"/>
    </location>
</feature>
<evidence type="ECO:0000313" key="2">
    <source>
        <dbReference type="Proteomes" id="UP000504603"/>
    </source>
</evidence>
<proteinExistence type="predicted"/>
<dbReference type="Proteomes" id="UP000504603">
    <property type="component" value="Unplaced"/>
</dbReference>
<sequence>MLRFYETLKERYTLQDQLDPITLDHIDESNEWLIGTLEEEDGQEENELVFDDDDLTWGDVAEASGVREPIRQTRTYTRSKGKSPATPAPTTSRVRKSVQVVVSDDDDDTEEEEEELLEKGDCEDVQDEENLDLDEDDEL</sequence>
<dbReference type="AlphaFoldDB" id="A0A6J1D316"/>
<feature type="region of interest" description="Disordered" evidence="1">
    <location>
        <begin position="61"/>
        <end position="139"/>
    </location>
</feature>
<reference evidence="3" key="1">
    <citation type="submission" date="2025-08" db="UniProtKB">
        <authorList>
            <consortium name="RefSeq"/>
        </authorList>
    </citation>
    <scope>IDENTIFICATION</scope>
    <source>
        <strain evidence="3">OHB3-1</strain>
    </source>
</reference>
<evidence type="ECO:0000256" key="1">
    <source>
        <dbReference type="SAM" id="MobiDB-lite"/>
    </source>
</evidence>
<dbReference type="GeneID" id="111016530"/>
<dbReference type="KEGG" id="mcha:111016530"/>
<dbReference type="OrthoDB" id="1745734at2759"/>